<protein>
    <submittedName>
        <fullName evidence="1">Uncharacterized protein</fullName>
    </submittedName>
</protein>
<organism evidence="1 2">
    <name type="scientific">Scortum barcoo</name>
    <name type="common">barcoo grunter</name>
    <dbReference type="NCBI Taxonomy" id="214431"/>
    <lineage>
        <taxon>Eukaryota</taxon>
        <taxon>Metazoa</taxon>
        <taxon>Chordata</taxon>
        <taxon>Craniata</taxon>
        <taxon>Vertebrata</taxon>
        <taxon>Euteleostomi</taxon>
        <taxon>Actinopterygii</taxon>
        <taxon>Neopterygii</taxon>
        <taxon>Teleostei</taxon>
        <taxon>Neoteleostei</taxon>
        <taxon>Acanthomorphata</taxon>
        <taxon>Eupercaria</taxon>
        <taxon>Centrarchiformes</taxon>
        <taxon>Terapontoidei</taxon>
        <taxon>Terapontidae</taxon>
        <taxon>Scortum</taxon>
    </lineage>
</organism>
<name>A0ACB8X190_9TELE</name>
<accession>A0ACB8X190</accession>
<dbReference type="Proteomes" id="UP000831701">
    <property type="component" value="Chromosome 4"/>
</dbReference>
<sequence>MAAPPGIPLLPLPPPPPLLSASLLLRSTYRRWKEYFEGSSSIPPLHPSTEEAEAEDSSITQAEVTEVVRKLLSGKVRLGVDEIPP</sequence>
<evidence type="ECO:0000313" key="2">
    <source>
        <dbReference type="Proteomes" id="UP000831701"/>
    </source>
</evidence>
<evidence type="ECO:0000313" key="1">
    <source>
        <dbReference type="EMBL" id="KAI3373832.1"/>
    </source>
</evidence>
<comment type="caution">
    <text evidence="1">The sequence shown here is derived from an EMBL/GenBank/DDBJ whole genome shotgun (WGS) entry which is preliminary data.</text>
</comment>
<keyword evidence="2" id="KW-1185">Reference proteome</keyword>
<dbReference type="EMBL" id="CM041534">
    <property type="protein sequence ID" value="KAI3373832.1"/>
    <property type="molecule type" value="Genomic_DNA"/>
</dbReference>
<gene>
    <name evidence="1" type="ORF">L3Q82_022413</name>
</gene>
<reference evidence="1" key="1">
    <citation type="submission" date="2022-04" db="EMBL/GenBank/DDBJ databases">
        <title>Jade perch genome.</title>
        <authorList>
            <person name="Chao B."/>
        </authorList>
    </citation>
    <scope>NUCLEOTIDE SEQUENCE</scope>
    <source>
        <strain evidence="1">CB-2022</strain>
    </source>
</reference>
<proteinExistence type="predicted"/>